<dbReference type="InterPro" id="IPR036388">
    <property type="entry name" value="WH-like_DNA-bd_sf"/>
</dbReference>
<dbReference type="Pfam" id="PF00126">
    <property type="entry name" value="HTH_1"/>
    <property type="match status" value="1"/>
</dbReference>
<dbReference type="PROSITE" id="PS50931">
    <property type="entry name" value="HTH_LYSR"/>
    <property type="match status" value="1"/>
</dbReference>
<dbReference type="EMBL" id="CCRF01000052">
    <property type="protein sequence ID" value="CEE01654.1"/>
    <property type="molecule type" value="Genomic_DNA"/>
</dbReference>
<keyword evidence="4" id="KW-0804">Transcription</keyword>
<dbReference type="RefSeq" id="WP_034770258.1">
    <property type="nucleotide sequence ID" value="NZ_CCRF01000052.1"/>
</dbReference>
<dbReference type="PANTHER" id="PTHR30126:SF39">
    <property type="entry name" value="HTH-TYPE TRANSCRIPTIONAL REGULATOR CYSL"/>
    <property type="match status" value="1"/>
</dbReference>
<dbReference type="InterPro" id="IPR036390">
    <property type="entry name" value="WH_DNA-bd_sf"/>
</dbReference>
<dbReference type="SUPFAM" id="SSF53850">
    <property type="entry name" value="Periplasmic binding protein-like II"/>
    <property type="match status" value="1"/>
</dbReference>
<dbReference type="KEGG" id="bthv:CQJ30_09735"/>
<dbReference type="Pfam" id="PF03466">
    <property type="entry name" value="LysR_substrate"/>
    <property type="match status" value="1"/>
</dbReference>
<evidence type="ECO:0000313" key="7">
    <source>
        <dbReference type="Proteomes" id="UP000040576"/>
    </source>
</evidence>
<dbReference type="CDD" id="cd08420">
    <property type="entry name" value="PBP2_CysL_like"/>
    <property type="match status" value="1"/>
</dbReference>
<dbReference type="Proteomes" id="UP000040576">
    <property type="component" value="Unassembled WGS sequence"/>
</dbReference>
<sequence length="295" mass="33602">MNIDSLRLFCLVVEEGSISQAARLSGLSQPAVTKQMHQLENTYGTLLFDRTDGKLKLTSAGKTLYPYAKEIVKDYNRSKETIQQLIGNDDRKLHVGASLTIGEYFLPKILGVFKRNHPSVRLLLEIGNTPNILEKLSNDVIDIAFVEGVVENKHFTVEKFADDELILVCPTGHPWTKRQYIDIEELAKEHMIWRESTSGTRLIVEQALKEFGVLNKIQSYMELGSTQAIKSAVEAGLGISILPRITVEKELQHDELAEVKIKDIHIHRNLWMVQKPQRFLRKNVDTLIHFFSNIL</sequence>
<dbReference type="InterPro" id="IPR000847">
    <property type="entry name" value="LysR_HTH_N"/>
</dbReference>
<dbReference type="Gene3D" id="1.10.10.10">
    <property type="entry name" value="Winged helix-like DNA-binding domain superfamily/Winged helix DNA-binding domain"/>
    <property type="match status" value="1"/>
</dbReference>
<name>A0A090KSG3_9BACI</name>
<accession>A0A090KSG3</accession>
<dbReference type="SUPFAM" id="SSF46785">
    <property type="entry name" value="Winged helix' DNA-binding domain"/>
    <property type="match status" value="1"/>
</dbReference>
<dbReference type="InterPro" id="IPR005119">
    <property type="entry name" value="LysR_subst-bd"/>
</dbReference>
<feature type="domain" description="HTH lysR-type" evidence="5">
    <location>
        <begin position="1"/>
        <end position="58"/>
    </location>
</feature>
<protein>
    <submittedName>
        <fullName evidence="6">LysR family transcriptional regulator</fullName>
    </submittedName>
</protein>
<organism evidence="6 7">
    <name type="scientific">Caldibacillus thermoamylovorans</name>
    <dbReference type="NCBI Taxonomy" id="35841"/>
    <lineage>
        <taxon>Bacteria</taxon>
        <taxon>Bacillati</taxon>
        <taxon>Bacillota</taxon>
        <taxon>Bacilli</taxon>
        <taxon>Bacillales</taxon>
        <taxon>Bacillaceae</taxon>
        <taxon>Caldibacillus</taxon>
    </lineage>
</organism>
<reference evidence="6 7" key="1">
    <citation type="submission" date="2014-07" db="EMBL/GenBank/DDBJ databases">
        <authorList>
            <person name="Wibberg Daniel"/>
        </authorList>
    </citation>
    <scope>NUCLEOTIDE SEQUENCE [LARGE SCALE GENOMIC DNA]</scope>
</reference>
<evidence type="ECO:0000256" key="3">
    <source>
        <dbReference type="ARBA" id="ARBA00023125"/>
    </source>
</evidence>
<dbReference type="GO" id="GO:0003700">
    <property type="term" value="F:DNA-binding transcription factor activity"/>
    <property type="evidence" value="ECO:0007669"/>
    <property type="project" value="InterPro"/>
</dbReference>
<dbReference type="Gene3D" id="3.40.190.10">
    <property type="entry name" value="Periplasmic binding protein-like II"/>
    <property type="match status" value="2"/>
</dbReference>
<dbReference type="FunFam" id="1.10.10.10:FF:000001">
    <property type="entry name" value="LysR family transcriptional regulator"/>
    <property type="match status" value="1"/>
</dbReference>
<dbReference type="AlphaFoldDB" id="A0A090KSG3"/>
<dbReference type="PANTHER" id="PTHR30126">
    <property type="entry name" value="HTH-TYPE TRANSCRIPTIONAL REGULATOR"/>
    <property type="match status" value="1"/>
</dbReference>
<evidence type="ECO:0000256" key="2">
    <source>
        <dbReference type="ARBA" id="ARBA00023015"/>
    </source>
</evidence>
<keyword evidence="7" id="KW-1185">Reference proteome</keyword>
<evidence type="ECO:0000256" key="1">
    <source>
        <dbReference type="ARBA" id="ARBA00009437"/>
    </source>
</evidence>
<keyword evidence="3" id="KW-0238">DNA-binding</keyword>
<evidence type="ECO:0000259" key="5">
    <source>
        <dbReference type="PROSITE" id="PS50931"/>
    </source>
</evidence>
<gene>
    <name evidence="6" type="ORF">BT1A1_1828</name>
</gene>
<comment type="similarity">
    <text evidence="1">Belongs to the LysR transcriptional regulatory family.</text>
</comment>
<dbReference type="GO" id="GO:0000976">
    <property type="term" value="F:transcription cis-regulatory region binding"/>
    <property type="evidence" value="ECO:0007669"/>
    <property type="project" value="TreeGrafter"/>
</dbReference>
<dbReference type="PRINTS" id="PR00039">
    <property type="entry name" value="HTHLYSR"/>
</dbReference>
<keyword evidence="2" id="KW-0805">Transcription regulation</keyword>
<evidence type="ECO:0000256" key="4">
    <source>
        <dbReference type="ARBA" id="ARBA00023163"/>
    </source>
</evidence>
<evidence type="ECO:0000313" key="6">
    <source>
        <dbReference type="EMBL" id="CEE01654.1"/>
    </source>
</evidence>
<proteinExistence type="inferred from homology"/>